<evidence type="ECO:0000259" key="23">
    <source>
        <dbReference type="PROSITE" id="PS50846"/>
    </source>
</evidence>
<comment type="similarity">
    <text evidence="2 21">Belongs to the cation transport ATPase (P-type) (TC 3.A.3) family. Type IB subfamily.</text>
</comment>
<dbReference type="InterPro" id="IPR036163">
    <property type="entry name" value="HMA_dom_sf"/>
</dbReference>
<dbReference type="Gene3D" id="2.70.150.10">
    <property type="entry name" value="Calcium-transporting ATPase, cytoplasmic transduction domain A"/>
    <property type="match status" value="1"/>
</dbReference>
<evidence type="ECO:0000256" key="9">
    <source>
        <dbReference type="ARBA" id="ARBA00022741"/>
    </source>
</evidence>
<evidence type="ECO:0000256" key="17">
    <source>
        <dbReference type="ARBA" id="ARBA00023136"/>
    </source>
</evidence>
<dbReference type="Proteomes" id="UP000824242">
    <property type="component" value="Unassembled WGS sequence"/>
</dbReference>
<evidence type="ECO:0000256" key="13">
    <source>
        <dbReference type="ARBA" id="ARBA00022967"/>
    </source>
</evidence>
<dbReference type="PANTHER" id="PTHR43520:SF8">
    <property type="entry name" value="P-TYPE CU(+) TRANSPORTER"/>
    <property type="match status" value="1"/>
</dbReference>
<dbReference type="Pfam" id="PF00702">
    <property type="entry name" value="Hydrolase"/>
    <property type="match status" value="1"/>
</dbReference>
<evidence type="ECO:0000256" key="4">
    <source>
        <dbReference type="ARBA" id="ARBA00015102"/>
    </source>
</evidence>
<keyword evidence="5" id="KW-0813">Transport</keyword>
<evidence type="ECO:0000313" key="24">
    <source>
        <dbReference type="EMBL" id="HIR46796.1"/>
    </source>
</evidence>
<comment type="caution">
    <text evidence="24">The sequence shown here is derived from an EMBL/GenBank/DDBJ whole genome shotgun (WGS) entry which is preliminary data.</text>
</comment>
<dbReference type="InterPro" id="IPR017969">
    <property type="entry name" value="Heavy-metal-associated_CS"/>
</dbReference>
<evidence type="ECO:0000256" key="1">
    <source>
        <dbReference type="ARBA" id="ARBA00004651"/>
    </source>
</evidence>
<evidence type="ECO:0000256" key="5">
    <source>
        <dbReference type="ARBA" id="ARBA00022448"/>
    </source>
</evidence>
<dbReference type="EC" id="7.2.2.8" evidence="3"/>
<evidence type="ECO:0000256" key="2">
    <source>
        <dbReference type="ARBA" id="ARBA00006024"/>
    </source>
</evidence>
<feature type="domain" description="HMA" evidence="23">
    <location>
        <begin position="791"/>
        <end position="856"/>
    </location>
</feature>
<dbReference type="CDD" id="cd02094">
    <property type="entry name" value="P-type_ATPase_Cu-like"/>
    <property type="match status" value="1"/>
</dbReference>
<dbReference type="GO" id="GO:0016887">
    <property type="term" value="F:ATP hydrolysis activity"/>
    <property type="evidence" value="ECO:0007669"/>
    <property type="project" value="InterPro"/>
</dbReference>
<dbReference type="NCBIfam" id="TIGR00003">
    <property type="entry name" value="copper ion binding protein"/>
    <property type="match status" value="2"/>
</dbReference>
<dbReference type="CDD" id="cd00371">
    <property type="entry name" value="HMA"/>
    <property type="match status" value="2"/>
</dbReference>
<feature type="transmembrane region" description="Helical" evidence="21">
    <location>
        <begin position="355"/>
        <end position="377"/>
    </location>
</feature>
<evidence type="ECO:0000256" key="19">
    <source>
        <dbReference type="ARBA" id="ARBA00033239"/>
    </source>
</evidence>
<evidence type="ECO:0000256" key="16">
    <source>
        <dbReference type="ARBA" id="ARBA00023065"/>
    </source>
</evidence>
<evidence type="ECO:0000313" key="25">
    <source>
        <dbReference type="Proteomes" id="UP000824242"/>
    </source>
</evidence>
<keyword evidence="7 21" id="KW-0479">Metal-binding</keyword>
<dbReference type="SUPFAM" id="SSF56784">
    <property type="entry name" value="HAD-like"/>
    <property type="match status" value="1"/>
</dbReference>
<evidence type="ECO:0000256" key="3">
    <source>
        <dbReference type="ARBA" id="ARBA00012517"/>
    </source>
</evidence>
<keyword evidence="9 21" id="KW-0547">Nucleotide-binding</keyword>
<dbReference type="NCBIfam" id="TIGR01525">
    <property type="entry name" value="ATPase-IB_hvy"/>
    <property type="match status" value="1"/>
</dbReference>
<evidence type="ECO:0000256" key="22">
    <source>
        <dbReference type="SAM" id="MobiDB-lite"/>
    </source>
</evidence>
<keyword evidence="10" id="KW-0187">Copper transport</keyword>
<dbReference type="GO" id="GO:0005524">
    <property type="term" value="F:ATP binding"/>
    <property type="evidence" value="ECO:0007669"/>
    <property type="project" value="UniProtKB-UniRule"/>
</dbReference>
<keyword evidence="17 21" id="KW-0472">Membrane</keyword>
<dbReference type="Gene3D" id="3.40.1110.10">
    <property type="entry name" value="Calcium-transporting ATPase, cytoplasmic domain N"/>
    <property type="match status" value="1"/>
</dbReference>
<dbReference type="EMBL" id="DVGZ01000041">
    <property type="protein sequence ID" value="HIR46796.1"/>
    <property type="molecule type" value="Genomic_DNA"/>
</dbReference>
<dbReference type="InterPro" id="IPR044492">
    <property type="entry name" value="P_typ_ATPase_HD_dom"/>
</dbReference>
<dbReference type="SUPFAM" id="SSF55008">
    <property type="entry name" value="HMA, heavy metal-associated domain"/>
    <property type="match status" value="2"/>
</dbReference>
<dbReference type="InterPro" id="IPR023298">
    <property type="entry name" value="ATPase_P-typ_TM_dom_sf"/>
</dbReference>
<evidence type="ECO:0000256" key="11">
    <source>
        <dbReference type="ARBA" id="ARBA00022840"/>
    </source>
</evidence>
<proteinExistence type="inferred from homology"/>
<gene>
    <name evidence="24" type="ORF">IAB89_03910</name>
</gene>
<dbReference type="SFLD" id="SFLDS00003">
    <property type="entry name" value="Haloacid_Dehalogenase"/>
    <property type="match status" value="1"/>
</dbReference>
<dbReference type="InterPro" id="IPR006122">
    <property type="entry name" value="HMA_Cu_ion-bd"/>
</dbReference>
<dbReference type="NCBIfam" id="TIGR01494">
    <property type="entry name" value="ATPase_P-type"/>
    <property type="match status" value="1"/>
</dbReference>
<dbReference type="GO" id="GO:0140581">
    <property type="term" value="F:P-type monovalent copper transporter activity"/>
    <property type="evidence" value="ECO:0007669"/>
    <property type="project" value="UniProtKB-EC"/>
</dbReference>
<evidence type="ECO:0000256" key="6">
    <source>
        <dbReference type="ARBA" id="ARBA00022692"/>
    </source>
</evidence>
<reference evidence="24" key="2">
    <citation type="journal article" date="2021" name="PeerJ">
        <title>Extensive microbial diversity within the chicken gut microbiome revealed by metagenomics and culture.</title>
        <authorList>
            <person name="Gilroy R."/>
            <person name="Ravi A."/>
            <person name="Getino M."/>
            <person name="Pursley I."/>
            <person name="Horton D.L."/>
            <person name="Alikhan N.F."/>
            <person name="Baker D."/>
            <person name="Gharbi K."/>
            <person name="Hall N."/>
            <person name="Watson M."/>
            <person name="Adriaenssens E.M."/>
            <person name="Foster-Nyarko E."/>
            <person name="Jarju S."/>
            <person name="Secka A."/>
            <person name="Antonio M."/>
            <person name="Oren A."/>
            <person name="Chaudhuri R.R."/>
            <person name="La Ragione R."/>
            <person name="Hildebrand F."/>
            <person name="Pallen M.J."/>
        </authorList>
    </citation>
    <scope>NUCLEOTIDE SEQUENCE</scope>
    <source>
        <strain evidence="24">ChiSxjej1B13-7958</strain>
    </source>
</reference>
<keyword evidence="14 21" id="KW-1133">Transmembrane helix</keyword>
<feature type="transmembrane region" description="Helical" evidence="21">
    <location>
        <begin position="695"/>
        <end position="717"/>
    </location>
</feature>
<dbReference type="FunFam" id="2.70.150.10:FF:000002">
    <property type="entry name" value="Copper-transporting ATPase 1, putative"/>
    <property type="match status" value="1"/>
</dbReference>
<dbReference type="FunFam" id="3.30.70.100:FF:000001">
    <property type="entry name" value="ATPase copper transporting beta"/>
    <property type="match status" value="1"/>
</dbReference>
<dbReference type="GO" id="GO:0005886">
    <property type="term" value="C:plasma membrane"/>
    <property type="evidence" value="ECO:0007669"/>
    <property type="project" value="UniProtKB-SubCell"/>
</dbReference>
<organism evidence="24 25">
    <name type="scientific">Candidatus Caccousia avicola</name>
    <dbReference type="NCBI Taxonomy" id="2840721"/>
    <lineage>
        <taxon>Bacteria</taxon>
        <taxon>Bacillati</taxon>
        <taxon>Bacillota</taxon>
        <taxon>Clostridia</taxon>
        <taxon>Eubacteriales</taxon>
        <taxon>Oscillospiraceae</taxon>
        <taxon>Oscillospiraceae incertae sedis</taxon>
        <taxon>Candidatus Caccousia</taxon>
    </lineage>
</organism>
<dbReference type="SFLD" id="SFLDG00002">
    <property type="entry name" value="C1.7:_P-type_atpase_like"/>
    <property type="match status" value="1"/>
</dbReference>
<keyword evidence="16" id="KW-0406">Ion transport</keyword>
<sequence length="859" mass="91546">MKQRFDVTGMTCSACSAHVEKAVRSCGVDGVSVNLLQNSMTVDYDASKLTSGAIIQAVEDAGYGASVHGASEAARQDIPNEGEKEAKSTRFRLKVSIAFLIPLMYISMGHMMGLPLPSFLHGTENALAFAFTQFLLVLPILFVNRKFYQNGFKSLFKGAPTMDTLIAIGSGAALVYGIYAIYCIGWGLGHGDWGLVDQYSMDLYFESAGTILTLITVGKFLEARSKGRTSDAVSRLMNLAPKTALLLREGEEVEIPLEQVKPGDVLIVKAGASVPVDGKLLEGSAAVDESAFTGESMPVEKTVGDSLTGGTISKSGWMKMEAARVGSDTALAQIIRLVEDANATKAPIARIADKVSAVFVPAVMAIAVVATVAWLLAGQSLTFALSIGISVLVISCPCALGLATPTAIMVGTGKGAENGILFKTAESLETIHSVDTVVLDKTGTVTQGRPETAEILPAQGVTEEELLLWAASVEQRSDHPLSLAIRERAKGVELLNADAFRTEEGRGVSALVDGKRVLAGNRRMLEENGIDPGPLARQEEEQAALGRTPLYFAREGKLLGLISVADLVKPTSRQAVEELRALGIDVVMLTGDNRRTAAAIGKELSIPHVVAEVYPQDKEQEVRRLQEQGRRVAMVGDGVNDAPALARADVGIAIGAGTDVAIESASVVLMRSDLMDAVSAIQLGRAVIRNIKENLFWAFFYNSIGIPVAAGVFFTLWGWKLNPMLGAAAMSLSSVCVVSNALRLRFFKRKLHGNAALPPVETELRIPGEEQGTDTVSHKESTKEKEGEETMTKTIEIEGMMCGHCVAHVEKALNAIDGVQEAKADLENKCATVTLTKDVDDSVLTQAVTEAGYEVKGIR</sequence>
<feature type="transmembrane region" description="Helical" evidence="21">
    <location>
        <begin position="203"/>
        <end position="221"/>
    </location>
</feature>
<dbReference type="SUPFAM" id="SSF81665">
    <property type="entry name" value="Calcium ATPase, transmembrane domain M"/>
    <property type="match status" value="1"/>
</dbReference>
<dbReference type="InterPro" id="IPR008250">
    <property type="entry name" value="ATPase_P-typ_transduc_dom_A_sf"/>
</dbReference>
<dbReference type="SUPFAM" id="SSF81653">
    <property type="entry name" value="Calcium ATPase, transduction domain A"/>
    <property type="match status" value="1"/>
</dbReference>
<keyword evidence="15" id="KW-0186">Copper</keyword>
<evidence type="ECO:0000256" key="8">
    <source>
        <dbReference type="ARBA" id="ARBA00022737"/>
    </source>
</evidence>
<dbReference type="PROSITE" id="PS00154">
    <property type="entry name" value="ATPASE_E1_E2"/>
    <property type="match status" value="1"/>
</dbReference>
<protein>
    <recommendedName>
        <fullName evidence="4">Copper-exporting P-type ATPase</fullName>
        <ecNumber evidence="3">7.2.2.8</ecNumber>
    </recommendedName>
    <alternativeName>
        <fullName evidence="18">Copper-exporting P-type ATPase A</fullName>
    </alternativeName>
    <alternativeName>
        <fullName evidence="19">Cu(+)-exporting ATPase</fullName>
    </alternativeName>
</protein>
<keyword evidence="8" id="KW-0677">Repeat</keyword>
<comment type="catalytic activity">
    <reaction evidence="20">
        <text>Cu(+)(in) + ATP + H2O = Cu(+)(out) + ADP + phosphate + H(+)</text>
        <dbReference type="Rhea" id="RHEA:25792"/>
        <dbReference type="ChEBI" id="CHEBI:15377"/>
        <dbReference type="ChEBI" id="CHEBI:15378"/>
        <dbReference type="ChEBI" id="CHEBI:30616"/>
        <dbReference type="ChEBI" id="CHEBI:43474"/>
        <dbReference type="ChEBI" id="CHEBI:49552"/>
        <dbReference type="ChEBI" id="CHEBI:456216"/>
        <dbReference type="EC" id="7.2.2.8"/>
    </reaction>
</comment>
<reference evidence="24" key="1">
    <citation type="submission" date="2020-10" db="EMBL/GenBank/DDBJ databases">
        <authorList>
            <person name="Gilroy R."/>
        </authorList>
    </citation>
    <scope>NUCLEOTIDE SEQUENCE</scope>
    <source>
        <strain evidence="24">ChiSxjej1B13-7958</strain>
    </source>
</reference>
<feature type="compositionally biased region" description="Basic and acidic residues" evidence="22">
    <location>
        <begin position="776"/>
        <end position="790"/>
    </location>
</feature>
<keyword evidence="12" id="KW-0460">Magnesium</keyword>
<evidence type="ECO:0000256" key="21">
    <source>
        <dbReference type="RuleBase" id="RU362081"/>
    </source>
</evidence>
<feature type="transmembrane region" description="Helical" evidence="21">
    <location>
        <begin position="165"/>
        <end position="188"/>
    </location>
</feature>
<dbReference type="AlphaFoldDB" id="A0A9D1ALP8"/>
<dbReference type="InterPro" id="IPR059000">
    <property type="entry name" value="ATPase_P-type_domA"/>
</dbReference>
<feature type="transmembrane region" description="Helical" evidence="21">
    <location>
        <begin position="723"/>
        <end position="742"/>
    </location>
</feature>
<dbReference type="InterPro" id="IPR001757">
    <property type="entry name" value="P_typ_ATPase"/>
</dbReference>
<feature type="transmembrane region" description="Helical" evidence="21">
    <location>
        <begin position="383"/>
        <end position="404"/>
    </location>
</feature>
<evidence type="ECO:0000256" key="10">
    <source>
        <dbReference type="ARBA" id="ARBA00022796"/>
    </source>
</evidence>
<dbReference type="InterPro" id="IPR006121">
    <property type="entry name" value="HMA_dom"/>
</dbReference>
<dbReference type="PROSITE" id="PS50846">
    <property type="entry name" value="HMA_2"/>
    <property type="match status" value="2"/>
</dbReference>
<dbReference type="Pfam" id="PF00122">
    <property type="entry name" value="E1-E2_ATPase"/>
    <property type="match status" value="1"/>
</dbReference>
<keyword evidence="6 21" id="KW-0812">Transmembrane</keyword>
<dbReference type="Gene3D" id="3.40.50.1000">
    <property type="entry name" value="HAD superfamily/HAD-like"/>
    <property type="match status" value="1"/>
</dbReference>
<dbReference type="GO" id="GO:0005507">
    <property type="term" value="F:copper ion binding"/>
    <property type="evidence" value="ECO:0007669"/>
    <property type="project" value="InterPro"/>
</dbReference>
<dbReference type="Pfam" id="PF00403">
    <property type="entry name" value="HMA"/>
    <property type="match status" value="2"/>
</dbReference>
<accession>A0A9D1ALP8</accession>
<evidence type="ECO:0000256" key="18">
    <source>
        <dbReference type="ARBA" id="ARBA00029719"/>
    </source>
</evidence>
<dbReference type="PANTHER" id="PTHR43520">
    <property type="entry name" value="ATP7, ISOFORM B"/>
    <property type="match status" value="1"/>
</dbReference>
<feature type="region of interest" description="Disordered" evidence="22">
    <location>
        <begin position="768"/>
        <end position="790"/>
    </location>
</feature>
<evidence type="ECO:0000256" key="14">
    <source>
        <dbReference type="ARBA" id="ARBA00022989"/>
    </source>
</evidence>
<dbReference type="NCBIfam" id="TIGR01511">
    <property type="entry name" value="ATPase-IB1_Cu"/>
    <property type="match status" value="1"/>
</dbReference>
<evidence type="ECO:0000256" key="7">
    <source>
        <dbReference type="ARBA" id="ARBA00022723"/>
    </source>
</evidence>
<feature type="domain" description="HMA" evidence="23">
    <location>
        <begin position="1"/>
        <end position="66"/>
    </location>
</feature>
<dbReference type="InterPro" id="IPR023299">
    <property type="entry name" value="ATPase_P-typ_cyto_dom_N"/>
</dbReference>
<dbReference type="SFLD" id="SFLDF00027">
    <property type="entry name" value="p-type_atpase"/>
    <property type="match status" value="1"/>
</dbReference>
<keyword evidence="13" id="KW-1278">Translocase</keyword>
<dbReference type="PRINTS" id="PR00943">
    <property type="entry name" value="CUATPASE"/>
</dbReference>
<dbReference type="GO" id="GO:0043682">
    <property type="term" value="F:P-type divalent copper transporter activity"/>
    <property type="evidence" value="ECO:0007669"/>
    <property type="project" value="TreeGrafter"/>
</dbReference>
<keyword evidence="21" id="KW-1003">Cell membrane</keyword>
<evidence type="ECO:0000256" key="12">
    <source>
        <dbReference type="ARBA" id="ARBA00022842"/>
    </source>
</evidence>
<dbReference type="PROSITE" id="PS01047">
    <property type="entry name" value="HMA_1"/>
    <property type="match status" value="2"/>
</dbReference>
<dbReference type="InterPro" id="IPR027256">
    <property type="entry name" value="P-typ_ATPase_IB"/>
</dbReference>
<evidence type="ECO:0000256" key="20">
    <source>
        <dbReference type="ARBA" id="ARBA00049289"/>
    </source>
</evidence>
<dbReference type="PRINTS" id="PR00119">
    <property type="entry name" value="CATATPASE"/>
</dbReference>
<dbReference type="InterPro" id="IPR036412">
    <property type="entry name" value="HAD-like_sf"/>
</dbReference>
<keyword evidence="11 21" id="KW-0067">ATP-binding</keyword>
<dbReference type="InterPro" id="IPR023214">
    <property type="entry name" value="HAD_sf"/>
</dbReference>
<dbReference type="GO" id="GO:0055070">
    <property type="term" value="P:copper ion homeostasis"/>
    <property type="evidence" value="ECO:0007669"/>
    <property type="project" value="TreeGrafter"/>
</dbReference>
<evidence type="ECO:0000256" key="15">
    <source>
        <dbReference type="ARBA" id="ARBA00023008"/>
    </source>
</evidence>
<dbReference type="InterPro" id="IPR018303">
    <property type="entry name" value="ATPase_P-typ_P_site"/>
</dbReference>
<feature type="transmembrane region" description="Helical" evidence="21">
    <location>
        <begin position="95"/>
        <end position="114"/>
    </location>
</feature>
<dbReference type="Gene3D" id="3.30.70.100">
    <property type="match status" value="2"/>
</dbReference>
<feature type="transmembrane region" description="Helical" evidence="21">
    <location>
        <begin position="126"/>
        <end position="144"/>
    </location>
</feature>
<name>A0A9D1ALP8_9FIRM</name>
<comment type="subcellular location">
    <subcellularLocation>
        <location evidence="1">Cell membrane</location>
        <topology evidence="1">Multi-pass membrane protein</topology>
    </subcellularLocation>
</comment>